<proteinExistence type="predicted"/>
<sequence length="113" mass="12866">MIHDNLMTRVIRYIKEQIDHAKIVIDDKEQDAEILKAEIAPNYLLKVFVNTPRGSGTISDLRLYDKDGKLMVSKPQEITKTTGYGLVSSFYIQLTEREITDPMSIFEMGGTRG</sequence>
<organism evidence="1 2">
    <name type="scientific">Aedoeadaptatus nemausensis</name>
    <dbReference type="NCBI Taxonomy" id="2582829"/>
    <lineage>
        <taxon>Bacteria</taxon>
        <taxon>Bacillati</taxon>
        <taxon>Bacillota</taxon>
        <taxon>Tissierellia</taxon>
        <taxon>Tissierellales</taxon>
        <taxon>Peptoniphilaceae</taxon>
        <taxon>Aedoeadaptatus</taxon>
    </lineage>
</organism>
<accession>A0A6V6Y3U7</accession>
<reference evidence="1 2" key="1">
    <citation type="submission" date="2020-06" db="EMBL/GenBank/DDBJ databases">
        <authorList>
            <person name="Criscuolo A."/>
        </authorList>
    </citation>
    <scope>NUCLEOTIDE SEQUENCE [LARGE SCALE GENOMIC DNA]</scope>
    <source>
        <strain evidence="1">1804121828</strain>
    </source>
</reference>
<gene>
    <name evidence="1" type="ORF">PEPNEM18_01029</name>
</gene>
<evidence type="ECO:0000313" key="1">
    <source>
        <dbReference type="EMBL" id="CAC9931651.1"/>
    </source>
</evidence>
<dbReference type="RefSeq" id="WP_180499939.1">
    <property type="nucleotide sequence ID" value="NZ_CAIJCS010000019.1"/>
</dbReference>
<dbReference type="Proteomes" id="UP000586454">
    <property type="component" value="Unassembled WGS sequence"/>
</dbReference>
<protein>
    <submittedName>
        <fullName evidence="1">Uncharacterized protein</fullName>
    </submittedName>
</protein>
<dbReference type="AlphaFoldDB" id="A0A6V6Y3U7"/>
<comment type="caution">
    <text evidence="1">The sequence shown here is derived from an EMBL/GenBank/DDBJ whole genome shotgun (WGS) entry which is preliminary data.</text>
</comment>
<dbReference type="EMBL" id="CAIJCS010000019">
    <property type="protein sequence ID" value="CAC9931651.1"/>
    <property type="molecule type" value="Genomic_DNA"/>
</dbReference>
<keyword evidence="2" id="KW-1185">Reference proteome</keyword>
<evidence type="ECO:0000313" key="2">
    <source>
        <dbReference type="Proteomes" id="UP000586454"/>
    </source>
</evidence>
<name>A0A6V6Y3U7_9FIRM</name>